<evidence type="ECO:0000313" key="2">
    <source>
        <dbReference type="Proteomes" id="UP000709295"/>
    </source>
</evidence>
<dbReference type="EMBL" id="JAENGY010000872">
    <property type="protein sequence ID" value="KAG6955417.1"/>
    <property type="molecule type" value="Genomic_DNA"/>
</dbReference>
<comment type="caution">
    <text evidence="1">The sequence shown here is derived from an EMBL/GenBank/DDBJ whole genome shotgun (WGS) entry which is preliminary data.</text>
</comment>
<accession>A0A8J5J3Q2</accession>
<sequence length="139" mass="15977">MLSETKTISCNRPQKTIHFLFFDGETAVNYQLTLVPFRKTLYRLANKLIPRRDCVIAYEIRMYNATRFLDIGRLTAYIKKNVRVDFELEGLDMCTPNSPASAVWKRTFKLAGCPELRGTVRILSFGTGITLKWEDDCSA</sequence>
<keyword evidence="2" id="KW-1185">Reference proteome</keyword>
<evidence type="ECO:0000313" key="1">
    <source>
        <dbReference type="EMBL" id="KAG6955417.1"/>
    </source>
</evidence>
<name>A0A8J5J3Q2_9STRA</name>
<gene>
    <name evidence="1" type="ORF">JG688_00011899</name>
</gene>
<organism evidence="1 2">
    <name type="scientific">Phytophthora aleatoria</name>
    <dbReference type="NCBI Taxonomy" id="2496075"/>
    <lineage>
        <taxon>Eukaryota</taxon>
        <taxon>Sar</taxon>
        <taxon>Stramenopiles</taxon>
        <taxon>Oomycota</taxon>
        <taxon>Peronosporomycetes</taxon>
        <taxon>Peronosporales</taxon>
        <taxon>Peronosporaceae</taxon>
        <taxon>Phytophthora</taxon>
    </lineage>
</organism>
<dbReference type="AlphaFoldDB" id="A0A8J5J3Q2"/>
<proteinExistence type="predicted"/>
<protein>
    <submittedName>
        <fullName evidence="1">Uncharacterized protein</fullName>
    </submittedName>
</protein>
<dbReference type="Proteomes" id="UP000709295">
    <property type="component" value="Unassembled WGS sequence"/>
</dbReference>
<reference evidence="1" key="1">
    <citation type="submission" date="2021-01" db="EMBL/GenBank/DDBJ databases">
        <title>Phytophthora aleatoria, a newly-described species from Pinus radiata is distinct from Phytophthora cactorum isolates based on comparative genomics.</title>
        <authorList>
            <person name="Mcdougal R."/>
            <person name="Panda P."/>
            <person name="Williams N."/>
            <person name="Studholme D.J."/>
        </authorList>
    </citation>
    <scope>NUCLEOTIDE SEQUENCE</scope>
    <source>
        <strain evidence="1">NZFS 4037</strain>
    </source>
</reference>